<organism evidence="1">
    <name type="scientific">marine metagenome</name>
    <dbReference type="NCBI Taxonomy" id="408172"/>
    <lineage>
        <taxon>unclassified sequences</taxon>
        <taxon>metagenomes</taxon>
        <taxon>ecological metagenomes</taxon>
    </lineage>
</organism>
<proteinExistence type="predicted"/>
<dbReference type="Gene3D" id="3.90.1140.10">
    <property type="entry name" value="Cyclic phosphodiesterase"/>
    <property type="match status" value="1"/>
</dbReference>
<accession>A0A381VQC2</accession>
<name>A0A381VQC2_9ZZZZ</name>
<evidence type="ECO:0000313" key="1">
    <source>
        <dbReference type="EMBL" id="SVA42499.1"/>
    </source>
</evidence>
<feature type="non-terminal residue" evidence="1">
    <location>
        <position position="1"/>
    </location>
</feature>
<reference evidence="1" key="1">
    <citation type="submission" date="2018-05" db="EMBL/GenBank/DDBJ databases">
        <authorList>
            <person name="Lanie J.A."/>
            <person name="Ng W.-L."/>
            <person name="Kazmierczak K.M."/>
            <person name="Andrzejewski T.M."/>
            <person name="Davidsen T.M."/>
            <person name="Wayne K.J."/>
            <person name="Tettelin H."/>
            <person name="Glass J.I."/>
            <person name="Rusch D."/>
            <person name="Podicherti R."/>
            <person name="Tsui H.-C.T."/>
            <person name="Winkler M.E."/>
        </authorList>
    </citation>
    <scope>NUCLEOTIDE SEQUENCE</scope>
</reference>
<dbReference type="EMBL" id="UINC01009477">
    <property type="protein sequence ID" value="SVA42499.1"/>
    <property type="molecule type" value="Genomic_DNA"/>
</dbReference>
<protein>
    <submittedName>
        <fullName evidence="1">Uncharacterized protein</fullName>
    </submittedName>
</protein>
<dbReference type="AlphaFoldDB" id="A0A381VQC2"/>
<sequence length="37" mass="4163">YDPIDFPVDRVQFFSSELLPTGAVYTLLKSFPLGETV</sequence>
<gene>
    <name evidence="1" type="ORF">METZ01_LOCUS95353</name>
</gene>